<dbReference type="RefSeq" id="WP_289999717.1">
    <property type="nucleotide sequence ID" value="NZ_JAUEPH010000003.1"/>
</dbReference>
<keyword evidence="3" id="KW-1185">Reference proteome</keyword>
<dbReference type="PROSITE" id="PS50093">
    <property type="entry name" value="PKD"/>
    <property type="match status" value="1"/>
</dbReference>
<comment type="caution">
    <text evidence="2">The sequence shown here is derived from an EMBL/GenBank/DDBJ whole genome shotgun (WGS) entry which is preliminary data.</text>
</comment>
<name>A0ABT7YD83_9BACT</name>
<dbReference type="Gene3D" id="2.60.40.740">
    <property type="match status" value="2"/>
</dbReference>
<organism evidence="2 3">
    <name type="scientific">Algoriphagus sediminis</name>
    <dbReference type="NCBI Taxonomy" id="3057113"/>
    <lineage>
        <taxon>Bacteria</taxon>
        <taxon>Pseudomonadati</taxon>
        <taxon>Bacteroidota</taxon>
        <taxon>Cytophagia</taxon>
        <taxon>Cytophagales</taxon>
        <taxon>Cyclobacteriaceae</taxon>
        <taxon>Algoriphagus</taxon>
    </lineage>
</organism>
<dbReference type="InterPro" id="IPR035986">
    <property type="entry name" value="PKD_dom_sf"/>
</dbReference>
<accession>A0ABT7YD83</accession>
<dbReference type="CDD" id="cd00146">
    <property type="entry name" value="PKD"/>
    <property type="match status" value="1"/>
</dbReference>
<dbReference type="InterPro" id="IPR025667">
    <property type="entry name" value="SprB_repeat"/>
</dbReference>
<dbReference type="SUPFAM" id="SSF49299">
    <property type="entry name" value="PKD domain"/>
    <property type="match status" value="1"/>
</dbReference>
<dbReference type="SMART" id="SM00089">
    <property type="entry name" value="PKD"/>
    <property type="match status" value="1"/>
</dbReference>
<dbReference type="InterPro" id="IPR026341">
    <property type="entry name" value="T9SS_type_B"/>
</dbReference>
<dbReference type="NCBIfam" id="TIGR04131">
    <property type="entry name" value="Bac_Flav_CTERM"/>
    <property type="match status" value="1"/>
</dbReference>
<dbReference type="InterPro" id="IPR000601">
    <property type="entry name" value="PKD_dom"/>
</dbReference>
<dbReference type="InterPro" id="IPR022409">
    <property type="entry name" value="PKD/Chitinase_dom"/>
</dbReference>
<dbReference type="Pfam" id="PF13573">
    <property type="entry name" value="SprB"/>
    <property type="match status" value="3"/>
</dbReference>
<gene>
    <name evidence="2" type="ORF">QVH07_08390</name>
</gene>
<dbReference type="InterPro" id="IPR013783">
    <property type="entry name" value="Ig-like_fold"/>
</dbReference>
<dbReference type="EMBL" id="JAUEPH010000003">
    <property type="protein sequence ID" value="MDN3204164.1"/>
    <property type="molecule type" value="Genomic_DNA"/>
</dbReference>
<evidence type="ECO:0000259" key="1">
    <source>
        <dbReference type="PROSITE" id="PS50093"/>
    </source>
</evidence>
<dbReference type="Gene3D" id="2.60.40.10">
    <property type="entry name" value="Immunoglobulins"/>
    <property type="match status" value="1"/>
</dbReference>
<proteinExistence type="predicted"/>
<protein>
    <submittedName>
        <fullName evidence="2">Gliding motility-associated C-terminal domain-containing protein</fullName>
    </submittedName>
</protein>
<reference evidence="2" key="1">
    <citation type="submission" date="2023-06" db="EMBL/GenBank/DDBJ databases">
        <title>Robiginitalea aurantiacus sp. nov. and Algoriphagus sediminis sp. nov., isolated from coastal sediment.</title>
        <authorList>
            <person name="Zhou Z.Y."/>
            <person name="An J."/>
            <person name="Jia Y.W."/>
            <person name="Du Z.J."/>
        </authorList>
    </citation>
    <scope>NUCLEOTIDE SEQUENCE</scope>
    <source>
        <strain evidence="2">C2-7</strain>
    </source>
</reference>
<evidence type="ECO:0000313" key="2">
    <source>
        <dbReference type="EMBL" id="MDN3204164.1"/>
    </source>
</evidence>
<dbReference type="Proteomes" id="UP001171916">
    <property type="component" value="Unassembled WGS sequence"/>
</dbReference>
<dbReference type="Pfam" id="PF18911">
    <property type="entry name" value="PKD_4"/>
    <property type="match status" value="1"/>
</dbReference>
<dbReference type="Pfam" id="PF13585">
    <property type="entry name" value="CHU_C"/>
    <property type="match status" value="1"/>
</dbReference>
<feature type="domain" description="PKD" evidence="1">
    <location>
        <begin position="526"/>
        <end position="586"/>
    </location>
</feature>
<evidence type="ECO:0000313" key="3">
    <source>
        <dbReference type="Proteomes" id="UP001171916"/>
    </source>
</evidence>
<sequence>MSRIWIISILSVLMLASTSVYQRGFAQSLAGARLAADGSSDGPFTVSVTGKLALCSHSERGSIILDIEGGVAPYTFKWNTNETTQNRSNLYAGTYTVEITDSQGTLHIERIVVQPPYPLILEDLEKQNASCGSGNDGYAKIGVKIGRGEPYKVIWSHGLEDQWEAYDLAPGVYTVTVVDKYNCDVSLSFEIEAPNEGIEVTESITEVTCTSGNSGEVQLNVTGGQPPYQYSWNHGPSTSKITGLSAGTYVVTIMDQTGCAYQASYSLQSPSEIQVESEIVEPSCGGKSDGLIELKLTGGTQPYTVNWSNGNTGAKISNLNPGTYTASISDAKGCSYEQSFNLAAATELTVNVTDKVDLTCFNSNDGTAIINTNQPKDQLNILWSDGIKNVWSRNDLEAGNYTVQVSNNEGCSVETQFTIDAPDELSARIESTLEVDCAVGSVEGVAWVSISGGVEPYTINWNPSNASNREINFSQSSNLKVRVTDAMGCIVEAEARVDYPTNTKEGRLNFNYRKLEISSEPEVLTNEEIIFESEISDEFIAWEWSFGDGSKSVDKDPIHVFNKAGVYEVSLTGYDIYGCSSIETNVIQVNSPLEVVVIPNAFTPNGDGLNDTFMPKLRGIQEFYLEVFNTWGESMFITSSPEDKGWDGTYKGQLSPPGNYLYKITYRTPAGESVHRTGGVTLIR</sequence>